<reference evidence="1 2" key="1">
    <citation type="journal article" date="2008" name="Nature">
        <title>The genome of Laccaria bicolor provides insights into mycorrhizal symbiosis.</title>
        <authorList>
            <person name="Martin F."/>
            <person name="Aerts A."/>
            <person name="Ahren D."/>
            <person name="Brun A."/>
            <person name="Danchin E.G.J."/>
            <person name="Duchaussoy F."/>
            <person name="Gibon J."/>
            <person name="Kohler A."/>
            <person name="Lindquist E."/>
            <person name="Pereda V."/>
            <person name="Salamov A."/>
            <person name="Shapiro H.J."/>
            <person name="Wuyts J."/>
            <person name="Blaudez D."/>
            <person name="Buee M."/>
            <person name="Brokstein P."/>
            <person name="Canbaeck B."/>
            <person name="Cohen D."/>
            <person name="Courty P.E."/>
            <person name="Coutinho P.M."/>
            <person name="Delaruelle C."/>
            <person name="Detter J.C."/>
            <person name="Deveau A."/>
            <person name="DiFazio S."/>
            <person name="Duplessis S."/>
            <person name="Fraissinet-Tachet L."/>
            <person name="Lucic E."/>
            <person name="Frey-Klett P."/>
            <person name="Fourrey C."/>
            <person name="Feussner I."/>
            <person name="Gay G."/>
            <person name="Grimwood J."/>
            <person name="Hoegger P.J."/>
            <person name="Jain P."/>
            <person name="Kilaru S."/>
            <person name="Labbe J."/>
            <person name="Lin Y.C."/>
            <person name="Legue V."/>
            <person name="Le Tacon F."/>
            <person name="Marmeisse R."/>
            <person name="Melayah D."/>
            <person name="Montanini B."/>
            <person name="Muratet M."/>
            <person name="Nehls U."/>
            <person name="Niculita-Hirzel H."/>
            <person name="Oudot-Le Secq M.P."/>
            <person name="Peter M."/>
            <person name="Quesneville H."/>
            <person name="Rajashekar B."/>
            <person name="Reich M."/>
            <person name="Rouhier N."/>
            <person name="Schmutz J."/>
            <person name="Yin T."/>
            <person name="Chalot M."/>
            <person name="Henrissat B."/>
            <person name="Kuees U."/>
            <person name="Lucas S."/>
            <person name="Van de Peer Y."/>
            <person name="Podila G.K."/>
            <person name="Polle A."/>
            <person name="Pukkila P.J."/>
            <person name="Richardson P.M."/>
            <person name="Rouze P."/>
            <person name="Sanders I.R."/>
            <person name="Stajich J.E."/>
            <person name="Tunlid A."/>
            <person name="Tuskan G."/>
            <person name="Grigoriev I.V."/>
        </authorList>
    </citation>
    <scope>NUCLEOTIDE SEQUENCE [LARGE SCALE GENOMIC DNA]</scope>
    <source>
        <strain evidence="2">S238N-H82 / ATCC MYA-4686</strain>
    </source>
</reference>
<accession>B0DRH9</accession>
<protein>
    <submittedName>
        <fullName evidence="1">Predicted protein</fullName>
    </submittedName>
</protein>
<proteinExistence type="predicted"/>
<dbReference type="EMBL" id="DS547128">
    <property type="protein sequence ID" value="EDR02875.1"/>
    <property type="molecule type" value="Genomic_DNA"/>
</dbReference>
<sequence length="49" mass="5501">MGRGRALGLERWRLIGAGRILGRRRRRVLRTPTANKITSAIPPTLLNHA</sequence>
<dbReference type="AlphaFoldDB" id="B0DRH9"/>
<dbReference type="InParanoid" id="B0DRH9"/>
<keyword evidence="2" id="KW-1185">Reference proteome</keyword>
<name>B0DRH9_LACBS</name>
<dbReference type="GeneID" id="6082224"/>
<dbReference type="KEGG" id="lbc:LACBIDRAFT_308042"/>
<dbReference type="HOGENOM" id="CLU_3143334_0_0_1"/>
<evidence type="ECO:0000313" key="1">
    <source>
        <dbReference type="EMBL" id="EDR02875.1"/>
    </source>
</evidence>
<dbReference type="RefSeq" id="XP_001886585.1">
    <property type="nucleotide sequence ID" value="XM_001886550.1"/>
</dbReference>
<gene>
    <name evidence="1" type="ORF">LACBIDRAFT_308042</name>
</gene>
<evidence type="ECO:0000313" key="2">
    <source>
        <dbReference type="Proteomes" id="UP000001194"/>
    </source>
</evidence>
<organism evidence="2">
    <name type="scientific">Laccaria bicolor (strain S238N-H82 / ATCC MYA-4686)</name>
    <name type="common">Bicoloured deceiver</name>
    <name type="synonym">Laccaria laccata var. bicolor</name>
    <dbReference type="NCBI Taxonomy" id="486041"/>
    <lineage>
        <taxon>Eukaryota</taxon>
        <taxon>Fungi</taxon>
        <taxon>Dikarya</taxon>
        <taxon>Basidiomycota</taxon>
        <taxon>Agaricomycotina</taxon>
        <taxon>Agaricomycetes</taxon>
        <taxon>Agaricomycetidae</taxon>
        <taxon>Agaricales</taxon>
        <taxon>Agaricineae</taxon>
        <taxon>Hydnangiaceae</taxon>
        <taxon>Laccaria</taxon>
    </lineage>
</organism>
<dbReference type="Proteomes" id="UP000001194">
    <property type="component" value="Unassembled WGS sequence"/>
</dbReference>